<gene>
    <name evidence="1" type="ORF">ACAM_1337</name>
</gene>
<protein>
    <recommendedName>
        <fullName evidence="3">OsmC-like protein</fullName>
    </recommendedName>
</protein>
<evidence type="ECO:0000313" key="1">
    <source>
        <dbReference type="EMBL" id="BAN90806.1"/>
    </source>
</evidence>
<dbReference type="KEGG" id="acj:ACAM_1337"/>
<organism evidence="1 2">
    <name type="scientific">Aeropyrum camini SY1 = JCM 12091</name>
    <dbReference type="NCBI Taxonomy" id="1198449"/>
    <lineage>
        <taxon>Archaea</taxon>
        <taxon>Thermoproteota</taxon>
        <taxon>Thermoprotei</taxon>
        <taxon>Desulfurococcales</taxon>
        <taxon>Desulfurococcaceae</taxon>
        <taxon>Aeropyrum</taxon>
    </lineage>
</organism>
<evidence type="ECO:0008006" key="3">
    <source>
        <dbReference type="Google" id="ProtNLM"/>
    </source>
</evidence>
<accession>U3TED6</accession>
<dbReference type="OrthoDB" id="374318at2157"/>
<proteinExistence type="predicted"/>
<name>U3TED6_9CREN</name>
<dbReference type="Proteomes" id="UP000016887">
    <property type="component" value="Chromosome"/>
</dbReference>
<dbReference type="GeneID" id="17110590"/>
<reference evidence="1 2" key="1">
    <citation type="journal article" date="2013" name="Appl. Environ. Microbiol.">
        <title>Variation of the Virus-Related Elements within Syntenic Genomes of the Hyperthermophilic Archaeon Aeropyrum.</title>
        <authorList>
            <person name="Daifuku T."/>
            <person name="Yoshida T."/>
            <person name="Kitamura T."/>
            <person name="Kawaichi S."/>
            <person name="Inoue T."/>
            <person name="Nomura K."/>
            <person name="Yoshida Y."/>
            <person name="Kuno S."/>
            <person name="Sako Y."/>
        </authorList>
    </citation>
    <scope>NUCLEOTIDE SEQUENCE [LARGE SCALE GENOMIC DNA]</scope>
    <source>
        <strain evidence="1 2">SY1</strain>
    </source>
</reference>
<dbReference type="eggNOG" id="arCOG14955">
    <property type="taxonomic scope" value="Archaea"/>
</dbReference>
<dbReference type="RefSeq" id="WP_022542076.1">
    <property type="nucleotide sequence ID" value="NC_022521.1"/>
</dbReference>
<keyword evidence="2" id="KW-1185">Reference proteome</keyword>
<sequence length="127" mass="13851">MPTIKFFEAKSLVDSKAGKAVVEGDREFELATLNPSFMLSLLSACIGKKVAENASVDRVSVSIEAYVDIDKLLDGSEEIEYIVIRIRAPAPREVVMKGVENCPVLRLIDKSKVKDVIVENAPNTAEG</sequence>
<dbReference type="AlphaFoldDB" id="U3TED6"/>
<dbReference type="EMBL" id="AP012489">
    <property type="protein sequence ID" value="BAN90806.1"/>
    <property type="molecule type" value="Genomic_DNA"/>
</dbReference>
<evidence type="ECO:0000313" key="2">
    <source>
        <dbReference type="Proteomes" id="UP000016887"/>
    </source>
</evidence>